<dbReference type="PANTHER" id="PTHR30589">
    <property type="entry name" value="PROLIPOPROTEIN DIACYLGLYCERYL TRANSFERASE"/>
    <property type="match status" value="1"/>
</dbReference>
<feature type="transmembrane region" description="Helical" evidence="7">
    <location>
        <begin position="50"/>
        <end position="73"/>
    </location>
</feature>
<dbReference type="EMBL" id="LR214939">
    <property type="protein sequence ID" value="VEU56051.1"/>
    <property type="molecule type" value="Genomic_DNA"/>
</dbReference>
<feature type="transmembrane region" description="Helical" evidence="7">
    <location>
        <begin position="235"/>
        <end position="259"/>
    </location>
</feature>
<comment type="catalytic activity">
    <reaction evidence="7">
        <text>L-cysteinyl-[prolipoprotein] + a 1,2-diacyl-sn-glycero-3-phospho-(1'-sn-glycerol) = an S-1,2-diacyl-sn-glyceryl-L-cysteinyl-[prolipoprotein] + sn-glycerol 1-phosphate + H(+)</text>
        <dbReference type="Rhea" id="RHEA:56712"/>
        <dbReference type="Rhea" id="RHEA-COMP:14679"/>
        <dbReference type="Rhea" id="RHEA-COMP:14680"/>
        <dbReference type="ChEBI" id="CHEBI:15378"/>
        <dbReference type="ChEBI" id="CHEBI:29950"/>
        <dbReference type="ChEBI" id="CHEBI:57685"/>
        <dbReference type="ChEBI" id="CHEBI:64716"/>
        <dbReference type="ChEBI" id="CHEBI:140658"/>
        <dbReference type="EC" id="2.5.1.145"/>
    </reaction>
</comment>
<geneLocation type="plasmid" evidence="8">
    <name>2</name>
</geneLocation>
<dbReference type="GO" id="GO:0008961">
    <property type="term" value="F:phosphatidylglycerol-prolipoprotein diacylglyceryl transferase activity"/>
    <property type="evidence" value="ECO:0007669"/>
    <property type="project" value="UniProtKB-UniRule"/>
</dbReference>
<evidence type="ECO:0000256" key="4">
    <source>
        <dbReference type="ARBA" id="ARBA00022692"/>
    </source>
</evidence>
<organism evidence="8">
    <name type="scientific">Metamycoplasma salivarium</name>
    <name type="common">Mycoplasma salivarium</name>
    <dbReference type="NCBI Taxonomy" id="2124"/>
    <lineage>
        <taxon>Bacteria</taxon>
        <taxon>Bacillati</taxon>
        <taxon>Mycoplasmatota</taxon>
        <taxon>Mycoplasmoidales</taxon>
        <taxon>Metamycoplasmataceae</taxon>
        <taxon>Metamycoplasma</taxon>
    </lineage>
</organism>
<keyword evidence="3 7" id="KW-0808">Transferase</keyword>
<keyword evidence="2 7" id="KW-1003">Cell membrane</keyword>
<comment type="similarity">
    <text evidence="1 7">Belongs to the Lgt family.</text>
</comment>
<gene>
    <name evidence="8" type="primary">lgt_2</name>
    <name evidence="7" type="synonym">lgt</name>
    <name evidence="8" type="ORF">NCTC10113_00930</name>
</gene>
<sequence length="329" mass="38254">MTPKDFAGVQLKLGPIYVYSLTMMLGMLTAILTIWYFWKREKYPFEQLAILIFIALPTALLGARLVFIIQQAIDKQWETVKRFWAIWEGGLSIHGGVITATICCVVYLMFSKGGRKINLRKAFTIILPAVLIGQSIGRWGNFANHEIYGYEMTPDSLAFKILPELIRKHMYIGGKYHLPLFLYESMANLVAYILIVWVLNYYNWLRPGTTAGIYVLYYGIIREGMEPLRDGNSYTIYKVIAAFYIVTGVFMIALFEFILKLDFSVYKIPAFRNDKLAKVFYFIIYEEKNKYVEPVNILEDKKAKKGNWFLNLFKFKKKNKDQQETISTN</sequence>
<dbReference type="AlphaFoldDB" id="A0A448ZXR7"/>
<dbReference type="HAMAP" id="MF_01147">
    <property type="entry name" value="Lgt"/>
    <property type="match status" value="1"/>
</dbReference>
<evidence type="ECO:0000256" key="5">
    <source>
        <dbReference type="ARBA" id="ARBA00022989"/>
    </source>
</evidence>
<dbReference type="GO" id="GO:0042158">
    <property type="term" value="P:lipoprotein biosynthetic process"/>
    <property type="evidence" value="ECO:0007669"/>
    <property type="project" value="UniProtKB-UniRule"/>
</dbReference>
<feature type="transmembrane region" description="Helical" evidence="7">
    <location>
        <begin position="176"/>
        <end position="199"/>
    </location>
</feature>
<keyword evidence="8" id="KW-0449">Lipoprotein</keyword>
<feature type="transmembrane region" description="Helical" evidence="7">
    <location>
        <begin position="93"/>
        <end position="110"/>
    </location>
</feature>
<feature type="binding site" evidence="7">
    <location>
        <position position="138"/>
    </location>
    <ligand>
        <name>a 1,2-diacyl-sn-glycero-3-phospho-(1'-sn-glycerol)</name>
        <dbReference type="ChEBI" id="CHEBI:64716"/>
    </ligand>
</feature>
<dbReference type="PANTHER" id="PTHR30589:SF0">
    <property type="entry name" value="PHOSPHATIDYLGLYCEROL--PROLIPOPROTEIN DIACYLGLYCERYL TRANSFERASE"/>
    <property type="match status" value="1"/>
</dbReference>
<dbReference type="InterPro" id="IPR001640">
    <property type="entry name" value="Lgt"/>
</dbReference>
<comment type="pathway">
    <text evidence="7">Protein modification; lipoprotein biosynthesis (diacylglyceryl transfer).</text>
</comment>
<dbReference type="UniPathway" id="UPA00664"/>
<evidence type="ECO:0000256" key="7">
    <source>
        <dbReference type="HAMAP-Rule" id="MF_01147"/>
    </source>
</evidence>
<evidence type="ECO:0000256" key="2">
    <source>
        <dbReference type="ARBA" id="ARBA00022475"/>
    </source>
</evidence>
<protein>
    <recommendedName>
        <fullName evidence="7">Phosphatidylglycerol--prolipoprotein diacylglyceryl transferase</fullName>
        <ecNumber evidence="7">2.5.1.145</ecNumber>
    </recommendedName>
</protein>
<comment type="subcellular location">
    <subcellularLocation>
        <location evidence="7">Cell membrane</location>
        <topology evidence="7">Multi-pass membrane protein</topology>
    </subcellularLocation>
</comment>
<dbReference type="RefSeq" id="WP_024543925.1">
    <property type="nucleotide sequence ID" value="NZ_LR214938.2"/>
</dbReference>
<keyword evidence="6 7" id="KW-0472">Membrane</keyword>
<comment type="function">
    <text evidence="7">Catalyzes the transfer of the diacylglyceryl group from phosphatidylglycerol to the sulfhydryl group of the N-terminal cysteine of a prolipoprotein, the first step in the formation of mature lipoproteins.</text>
</comment>
<accession>A0A448ZXR7</accession>
<proteinExistence type="inferred from homology"/>
<dbReference type="Pfam" id="PF01790">
    <property type="entry name" value="LGT"/>
    <property type="match status" value="1"/>
</dbReference>
<name>A0A448ZXR7_METSV</name>
<evidence type="ECO:0000256" key="1">
    <source>
        <dbReference type="ARBA" id="ARBA00007150"/>
    </source>
</evidence>
<evidence type="ECO:0000313" key="8">
    <source>
        <dbReference type="EMBL" id="VEU56051.1"/>
    </source>
</evidence>
<keyword evidence="5 7" id="KW-1133">Transmembrane helix</keyword>
<feature type="transmembrane region" description="Helical" evidence="7">
    <location>
        <begin position="16"/>
        <end position="38"/>
    </location>
</feature>
<evidence type="ECO:0000256" key="3">
    <source>
        <dbReference type="ARBA" id="ARBA00022679"/>
    </source>
</evidence>
<dbReference type="GO" id="GO:0005886">
    <property type="term" value="C:plasma membrane"/>
    <property type="evidence" value="ECO:0007669"/>
    <property type="project" value="UniProtKB-SubCell"/>
</dbReference>
<evidence type="ECO:0000256" key="6">
    <source>
        <dbReference type="ARBA" id="ARBA00023136"/>
    </source>
</evidence>
<keyword evidence="8" id="KW-0614">Plasmid</keyword>
<keyword evidence="4 7" id="KW-0812">Transmembrane</keyword>
<dbReference type="EC" id="2.5.1.145" evidence="7"/>
<reference evidence="8" key="1">
    <citation type="submission" date="2019-01" db="EMBL/GenBank/DDBJ databases">
        <authorList>
            <consortium name="Pathogen Informatics"/>
        </authorList>
    </citation>
    <scope>NUCLEOTIDE SEQUENCE [LARGE SCALE GENOMIC DNA]</scope>
    <source>
        <strain evidence="8">NCTC10113</strain>
    </source>
</reference>
<dbReference type="NCBIfam" id="TIGR00544">
    <property type="entry name" value="lgt"/>
    <property type="match status" value="1"/>
</dbReference>
<dbReference type="PROSITE" id="PS01311">
    <property type="entry name" value="LGT"/>
    <property type="match status" value="1"/>
</dbReference>
<keyword evidence="8" id="KW-0328">Glycosyltransferase</keyword>